<evidence type="ECO:0000313" key="4">
    <source>
        <dbReference type="EMBL" id="MFD2414825.1"/>
    </source>
</evidence>
<proteinExistence type="predicted"/>
<protein>
    <submittedName>
        <fullName evidence="4">TadE/TadG family type IV pilus assembly protein</fullName>
    </submittedName>
</protein>
<dbReference type="Proteomes" id="UP001597417">
    <property type="component" value="Unassembled WGS sequence"/>
</dbReference>
<feature type="compositionally biased region" description="Basic residues" evidence="1">
    <location>
        <begin position="19"/>
        <end position="39"/>
    </location>
</feature>
<reference evidence="5" key="1">
    <citation type="journal article" date="2019" name="Int. J. Syst. Evol. Microbiol.">
        <title>The Global Catalogue of Microorganisms (GCM) 10K type strain sequencing project: providing services to taxonomists for standard genome sequencing and annotation.</title>
        <authorList>
            <consortium name="The Broad Institute Genomics Platform"/>
            <consortium name="The Broad Institute Genome Sequencing Center for Infectious Disease"/>
            <person name="Wu L."/>
            <person name="Ma J."/>
        </authorList>
    </citation>
    <scope>NUCLEOTIDE SEQUENCE [LARGE SCALE GENOMIC DNA]</scope>
    <source>
        <strain evidence="5">CGMCC 4.7645</strain>
    </source>
</reference>
<keyword evidence="2" id="KW-1133">Transmembrane helix</keyword>
<dbReference type="Pfam" id="PF07811">
    <property type="entry name" value="TadE"/>
    <property type="match status" value="1"/>
</dbReference>
<sequence length="177" mass="18861">MCSPTSPRHATSLAPVHSLGRRAMSKTNRSRSHPRVRLRSRSFPQAALRTLRADECGAATAELVLISPFLLLLILLIAQFALWLHATHIAQAAAAQALSVTRVQGGSVTNGKIQADQVLQQLGGGPLRNPHTEVSRDLTQASVHVEGNVTAVLPFLTLRATGDAVGPVERFTSGARP</sequence>
<dbReference type="InterPro" id="IPR012495">
    <property type="entry name" value="TadE-like_dom"/>
</dbReference>
<evidence type="ECO:0000256" key="2">
    <source>
        <dbReference type="SAM" id="Phobius"/>
    </source>
</evidence>
<dbReference type="RefSeq" id="WP_378260345.1">
    <property type="nucleotide sequence ID" value="NZ_JBHUKR010000002.1"/>
</dbReference>
<keyword evidence="2" id="KW-0812">Transmembrane</keyword>
<feature type="transmembrane region" description="Helical" evidence="2">
    <location>
        <begin position="63"/>
        <end position="84"/>
    </location>
</feature>
<evidence type="ECO:0000259" key="3">
    <source>
        <dbReference type="Pfam" id="PF07811"/>
    </source>
</evidence>
<organism evidence="4 5">
    <name type="scientific">Amycolatopsis pigmentata</name>
    <dbReference type="NCBI Taxonomy" id="450801"/>
    <lineage>
        <taxon>Bacteria</taxon>
        <taxon>Bacillati</taxon>
        <taxon>Actinomycetota</taxon>
        <taxon>Actinomycetes</taxon>
        <taxon>Pseudonocardiales</taxon>
        <taxon>Pseudonocardiaceae</taxon>
        <taxon>Amycolatopsis</taxon>
    </lineage>
</organism>
<accession>A0ABW5FIN3</accession>
<name>A0ABW5FIN3_9PSEU</name>
<evidence type="ECO:0000313" key="5">
    <source>
        <dbReference type="Proteomes" id="UP001597417"/>
    </source>
</evidence>
<feature type="region of interest" description="Disordered" evidence="1">
    <location>
        <begin position="1"/>
        <end position="39"/>
    </location>
</feature>
<evidence type="ECO:0000256" key="1">
    <source>
        <dbReference type="SAM" id="MobiDB-lite"/>
    </source>
</evidence>
<comment type="caution">
    <text evidence="4">The sequence shown here is derived from an EMBL/GenBank/DDBJ whole genome shotgun (WGS) entry which is preliminary data.</text>
</comment>
<keyword evidence="5" id="KW-1185">Reference proteome</keyword>
<feature type="domain" description="TadE-like" evidence="3">
    <location>
        <begin position="57"/>
        <end position="97"/>
    </location>
</feature>
<gene>
    <name evidence="4" type="ORF">ACFSXZ_00590</name>
</gene>
<dbReference type="EMBL" id="JBHUKR010000002">
    <property type="protein sequence ID" value="MFD2414825.1"/>
    <property type="molecule type" value="Genomic_DNA"/>
</dbReference>
<keyword evidence="2" id="KW-0472">Membrane</keyword>